<sequence>MGPFLLPNRHMSWGAKRCVADVAGWGAGLARFLHRFHALGAGVAIGGVPTVSDFAQTTLQPSHTRDVF</sequence>
<proteinExistence type="predicted"/>
<organism evidence="1 2">
    <name type="scientific">Ascidiaceihabitans donghaensis</name>
    <dbReference type="NCBI Taxonomy" id="1510460"/>
    <lineage>
        <taxon>Bacteria</taxon>
        <taxon>Pseudomonadati</taxon>
        <taxon>Pseudomonadota</taxon>
        <taxon>Alphaproteobacteria</taxon>
        <taxon>Rhodobacterales</taxon>
        <taxon>Paracoccaceae</taxon>
        <taxon>Ascidiaceihabitans</taxon>
    </lineage>
</organism>
<evidence type="ECO:0000313" key="2">
    <source>
        <dbReference type="Proteomes" id="UP000244880"/>
    </source>
</evidence>
<protein>
    <submittedName>
        <fullName evidence="1">Uncharacterized protein</fullName>
    </submittedName>
</protein>
<dbReference type="EMBL" id="OMOR01000001">
    <property type="protein sequence ID" value="SPH20789.1"/>
    <property type="molecule type" value="Genomic_DNA"/>
</dbReference>
<accession>A0A2R8BCL9</accession>
<gene>
    <name evidence="1" type="ORF">ASD8599_01530</name>
</gene>
<keyword evidence="2" id="KW-1185">Reference proteome</keyword>
<name>A0A2R8BCL9_9RHOB</name>
<dbReference type="Proteomes" id="UP000244880">
    <property type="component" value="Unassembled WGS sequence"/>
</dbReference>
<evidence type="ECO:0000313" key="1">
    <source>
        <dbReference type="EMBL" id="SPH20789.1"/>
    </source>
</evidence>
<reference evidence="1 2" key="1">
    <citation type="submission" date="2018-03" db="EMBL/GenBank/DDBJ databases">
        <authorList>
            <person name="Keele B.F."/>
        </authorList>
    </citation>
    <scope>NUCLEOTIDE SEQUENCE [LARGE SCALE GENOMIC DNA]</scope>
    <source>
        <strain evidence="1 2">CECT 8599</strain>
    </source>
</reference>
<dbReference type="AlphaFoldDB" id="A0A2R8BCL9"/>